<dbReference type="SMART" id="SM00186">
    <property type="entry name" value="FBG"/>
    <property type="match status" value="1"/>
</dbReference>
<keyword evidence="1" id="KW-1015">Disulfide bond</keyword>
<reference evidence="5" key="1">
    <citation type="submission" date="2024-04" db="UniProtKB">
        <authorList>
            <consortium name="EnsemblMetazoa"/>
        </authorList>
    </citation>
    <scope>IDENTIFICATION</scope>
    <source>
        <strain evidence="5">EBRO</strain>
    </source>
</reference>
<name>A0AAG5DAK6_ANOAO</name>
<evidence type="ECO:0000259" key="4">
    <source>
        <dbReference type="PROSITE" id="PS51406"/>
    </source>
</evidence>
<accession>A0AAG5DAK6</accession>
<feature type="signal peptide" evidence="3">
    <location>
        <begin position="1"/>
        <end position="25"/>
    </location>
</feature>
<feature type="domain" description="Fibrinogen C-terminal" evidence="4">
    <location>
        <begin position="97"/>
        <end position="314"/>
    </location>
</feature>
<dbReference type="GO" id="GO:0005615">
    <property type="term" value="C:extracellular space"/>
    <property type="evidence" value="ECO:0007669"/>
    <property type="project" value="TreeGrafter"/>
</dbReference>
<dbReference type="InterPro" id="IPR036056">
    <property type="entry name" value="Fibrinogen-like_C"/>
</dbReference>
<sequence length="315" mass="35413">MNMVEMFTFLLISFAACFSISAVRCESNETIPDVSSVLSPGGFSFEMIMTKLQVLEYETMQKDLKGKEMINALSSSVANLLKSVEQLAVIAQPLISGIRWSNYTSCNTQPLFRSGIHQIQPEKPFKEPITVLCDQEYDSGGWVVMLNRFDGSVNFYRGWKEYKEGFGNMEGEFWLGLDRIHQLTASKPHELVVLLEDYDGNKTHAKYERFEIGDEGQKFALKTLSGYSGTAGDSMSGLVGMKFTTLDADNDTWDKNCAVSFTGAWWYTACHGSNLNGKYLRGETAEYATGMVWSTFRGYHHALKVAKMMIRPLKS</sequence>
<proteinExistence type="predicted"/>
<comment type="function">
    <text evidence="2">Lectin involved in innate immunity. Agglutinates all types of human erythrocytes, Gram-positive and Gram-negative bacteria. Has a stronger agglutinating activity towards Gram-negative bacteria than towards Gram-positive bacteria. Specifically recognizes acetyl group-containing substances on agglutinated cells. The hemagglutinating activity was inhibited by EDTA, acetyl group-containing mono- and disaccharides, N-acetyl derivatives of amino acids, other acetyl group-containing substances, propionamide and benzamide. Enhances the antimicrobial activity of big defensin against Gram-positive bacteria but not against Gram-negative bacteria.</text>
</comment>
<dbReference type="EnsemblMetazoa" id="ENSAATROPT009172">
    <property type="protein sequence ID" value="ENSAATROPP008292"/>
    <property type="gene ID" value="ENSAATROPG007470"/>
</dbReference>
<dbReference type="InterPro" id="IPR014716">
    <property type="entry name" value="Fibrinogen_a/b/g_C_1"/>
</dbReference>
<evidence type="ECO:0000256" key="1">
    <source>
        <dbReference type="ARBA" id="ARBA00023157"/>
    </source>
</evidence>
<organism evidence="5 6">
    <name type="scientific">Anopheles atroparvus</name>
    <name type="common">European mosquito</name>
    <dbReference type="NCBI Taxonomy" id="41427"/>
    <lineage>
        <taxon>Eukaryota</taxon>
        <taxon>Metazoa</taxon>
        <taxon>Ecdysozoa</taxon>
        <taxon>Arthropoda</taxon>
        <taxon>Hexapoda</taxon>
        <taxon>Insecta</taxon>
        <taxon>Pterygota</taxon>
        <taxon>Neoptera</taxon>
        <taxon>Endopterygota</taxon>
        <taxon>Diptera</taxon>
        <taxon>Nematocera</taxon>
        <taxon>Culicoidea</taxon>
        <taxon>Culicidae</taxon>
        <taxon>Anophelinae</taxon>
        <taxon>Anopheles</taxon>
    </lineage>
</organism>
<dbReference type="PANTHER" id="PTHR19143">
    <property type="entry name" value="FIBRINOGEN/TENASCIN/ANGIOPOEITIN"/>
    <property type="match status" value="1"/>
</dbReference>
<dbReference type="PROSITE" id="PS00514">
    <property type="entry name" value="FIBRINOGEN_C_1"/>
    <property type="match status" value="1"/>
</dbReference>
<dbReference type="PANTHER" id="PTHR19143:SF327">
    <property type="entry name" value="FI21813P1-RELATED"/>
    <property type="match status" value="1"/>
</dbReference>
<dbReference type="FunFam" id="3.90.215.10:FF:000001">
    <property type="entry name" value="Tenascin isoform 1"/>
    <property type="match status" value="1"/>
</dbReference>
<dbReference type="SUPFAM" id="SSF56496">
    <property type="entry name" value="Fibrinogen C-terminal domain-like"/>
    <property type="match status" value="1"/>
</dbReference>
<dbReference type="GO" id="GO:0030246">
    <property type="term" value="F:carbohydrate binding"/>
    <property type="evidence" value="ECO:0007669"/>
    <property type="project" value="UniProtKB-ARBA"/>
</dbReference>
<keyword evidence="3" id="KW-0732">Signal</keyword>
<evidence type="ECO:0000313" key="6">
    <source>
        <dbReference type="Proteomes" id="UP000075880"/>
    </source>
</evidence>
<dbReference type="InterPro" id="IPR050373">
    <property type="entry name" value="Fibrinogen_C-term_domain"/>
</dbReference>
<dbReference type="AlphaFoldDB" id="A0AAG5DAK6"/>
<evidence type="ECO:0000313" key="5">
    <source>
        <dbReference type="EnsemblMetazoa" id="ENSAATROPP008292"/>
    </source>
</evidence>
<dbReference type="InterPro" id="IPR002181">
    <property type="entry name" value="Fibrinogen_a/b/g_C_dom"/>
</dbReference>
<dbReference type="Gene3D" id="3.90.215.10">
    <property type="entry name" value="Gamma Fibrinogen, chain A, domain 1"/>
    <property type="match status" value="1"/>
</dbReference>
<keyword evidence="6" id="KW-1185">Reference proteome</keyword>
<evidence type="ECO:0000256" key="2">
    <source>
        <dbReference type="ARBA" id="ARBA00053344"/>
    </source>
</evidence>
<dbReference type="InterPro" id="IPR020837">
    <property type="entry name" value="Fibrinogen_CS"/>
</dbReference>
<dbReference type="Pfam" id="PF00147">
    <property type="entry name" value="Fibrinogen_C"/>
    <property type="match status" value="1"/>
</dbReference>
<dbReference type="PROSITE" id="PS51406">
    <property type="entry name" value="FIBRINOGEN_C_2"/>
    <property type="match status" value="1"/>
</dbReference>
<dbReference type="Proteomes" id="UP000075880">
    <property type="component" value="Unassembled WGS sequence"/>
</dbReference>
<dbReference type="CDD" id="cd00087">
    <property type="entry name" value="FReD"/>
    <property type="match status" value="1"/>
</dbReference>
<evidence type="ECO:0000256" key="3">
    <source>
        <dbReference type="SAM" id="SignalP"/>
    </source>
</evidence>
<feature type="chain" id="PRO_5042611551" description="Fibrinogen C-terminal domain-containing protein" evidence="3">
    <location>
        <begin position="26"/>
        <end position="315"/>
    </location>
</feature>
<protein>
    <recommendedName>
        <fullName evidence="4">Fibrinogen C-terminal domain-containing protein</fullName>
    </recommendedName>
</protein>